<keyword evidence="2" id="KW-1133">Transmembrane helix</keyword>
<keyword evidence="2" id="KW-0812">Transmembrane</keyword>
<proteinExistence type="predicted"/>
<evidence type="ECO:0000313" key="4">
    <source>
        <dbReference type="Proteomes" id="UP000184510"/>
    </source>
</evidence>
<feature type="transmembrane region" description="Helical" evidence="2">
    <location>
        <begin position="27"/>
        <end position="48"/>
    </location>
</feature>
<keyword evidence="2" id="KW-0472">Membrane</keyword>
<name>A0A1M6PY38_9BACT</name>
<evidence type="ECO:0000313" key="3">
    <source>
        <dbReference type="EMBL" id="SHK12840.1"/>
    </source>
</evidence>
<dbReference type="EMBL" id="FQYR01000005">
    <property type="protein sequence ID" value="SHK12840.1"/>
    <property type="molecule type" value="Genomic_DNA"/>
</dbReference>
<accession>A0A1M6PY38</accession>
<dbReference type="InParanoid" id="A0A1M6PY38"/>
<evidence type="ECO:0000256" key="2">
    <source>
        <dbReference type="SAM" id="Phobius"/>
    </source>
</evidence>
<gene>
    <name evidence="3" type="ORF">SAMN02745181_3339</name>
</gene>
<reference evidence="3 4" key="1">
    <citation type="submission" date="2016-11" db="EMBL/GenBank/DDBJ databases">
        <authorList>
            <person name="Jaros S."/>
            <person name="Januszkiewicz K."/>
            <person name="Wedrychowicz H."/>
        </authorList>
    </citation>
    <scope>NUCLEOTIDE SEQUENCE [LARGE SCALE GENOMIC DNA]</scope>
    <source>
        <strain evidence="3 4">DSM 18772</strain>
    </source>
</reference>
<feature type="region of interest" description="Disordered" evidence="1">
    <location>
        <begin position="1"/>
        <end position="22"/>
    </location>
</feature>
<feature type="region of interest" description="Disordered" evidence="1">
    <location>
        <begin position="954"/>
        <end position="994"/>
    </location>
</feature>
<evidence type="ECO:0000256" key="1">
    <source>
        <dbReference type="SAM" id="MobiDB-lite"/>
    </source>
</evidence>
<protein>
    <submittedName>
        <fullName evidence="3">Uncharacterized protein</fullName>
    </submittedName>
</protein>
<keyword evidence="4" id="KW-1185">Reference proteome</keyword>
<dbReference type="STRING" id="1123071.SAMN02745181_3339"/>
<feature type="compositionally biased region" description="Basic and acidic residues" evidence="1">
    <location>
        <begin position="12"/>
        <end position="22"/>
    </location>
</feature>
<organism evidence="3 4">
    <name type="scientific">Rubritalea squalenifaciens DSM 18772</name>
    <dbReference type="NCBI Taxonomy" id="1123071"/>
    <lineage>
        <taxon>Bacteria</taxon>
        <taxon>Pseudomonadati</taxon>
        <taxon>Verrucomicrobiota</taxon>
        <taxon>Verrucomicrobiia</taxon>
        <taxon>Verrucomicrobiales</taxon>
        <taxon>Rubritaleaceae</taxon>
        <taxon>Rubritalea</taxon>
    </lineage>
</organism>
<feature type="compositionally biased region" description="Polar residues" evidence="1">
    <location>
        <begin position="983"/>
        <end position="994"/>
    </location>
</feature>
<sequence length="1181" mass="131087">MKSTSNTFYSGRETEKKQLPQDRHSRGFALISTLSVMSLLLLIALGAISMSSNESRSALQDRYQAEAEANARLALQTALGKLQEYAGQDQRVTATAGILDSDPSTPTIDSVANPYWTGVWKTTDEQGLPLIKRNDLGDKSLKAAGLLDDRTQSPLNTPALKQDSALAWLVSSPAVTTADPISEWKDEKVTLVSSPGQDKPEVIAPLVKVNDRGSYAWWVGDEGVKARLAIDHPYNDKKPDMNKPDEGYSWLTASPGLNHSAIQSEWKNLEDTPERMLSRKTLALSSKSITQEQFHDYTVYSEGVLADSLRGGLRKDLSSFLLEGDQSPLKDKNNNTLAAGITLNSRLIGPMDAQDAEIQGIKWDDTKHQKMSPRFGLLKSWVEQGVAAKGNNNQLALSLPKHATVPEDAFINNKLYDLQDQTKASIKPLMVEGSIYKNLTYYKLGDQYRLRLHVYPRVVLWNPYNTTITTDQLVVYLRIMGVRSVILNDASGNSIVDMTLPSLAQAKYGAGITYGSFAFTLEPTTFEPGECLVFSKASNGSTRYEKGVVALNKLSAKTPAANKNFYVDDTIKKTFKTKPTNLRYRFYAGGRIEDLSLDLKAYPSSPAPRFFNMQSTHDDWVAIQKINYHFAYGDGRNPERGTGWRSTDFQPIEDFTIAQLNEPYYKTKDGARLRWIEETPTNQNHLGQNKNALQSSLIINNNAQAHLSLRTPQDSLFSGVDPKFFGNFVRDVWDPMTGWNATAPIPLGNGKFGGNPFASPQQWSRPRYTLFDLPDPEIGLTSLAQLQHAPVSALSWQPSYATGNSWANPRAPLTGTAPNWDAYGGWNSAKLEHNNRAVQARDLLQVAAFGHTNTQWRGKDPDQLQHDLSYEINHQLWDRFYLSGNKTNKVKAYLNGQTDELLKNARLRRTKISEENDAGYHESAGNLAIVGAFNVNSTSIEAWKALLLATKDAAPDQDQNAKDRAAFPRSLTPLSGAADTAKPDQSSKSNDAWSGYRSLSDQEIDLLAEKIVAEVKQRGPFISLSDFVNRRLRDDETGLKGALQAAIDAAELNKHHDNFTIDSTDLKPTSGQNIREIQKAKPMHTTAGAPNYLQQADLLQPMGPYLSARSDTFVIRTCGQARDSQGKIKAEVYCEAVVQRRATPIAPDTTGLNPLKDNSPQSKLGRRFEIVSFRWLNKKEL</sequence>
<dbReference type="Proteomes" id="UP000184510">
    <property type="component" value="Unassembled WGS sequence"/>
</dbReference>
<dbReference type="AlphaFoldDB" id="A0A1M6PY38"/>